<keyword evidence="4" id="KW-1185">Reference proteome</keyword>
<gene>
    <name evidence="3" type="ORF">G6F50_010199</name>
</gene>
<comment type="caution">
    <text evidence="3">The sequence shown here is derived from an EMBL/GenBank/DDBJ whole genome shotgun (WGS) entry which is preliminary data.</text>
</comment>
<evidence type="ECO:0000256" key="1">
    <source>
        <dbReference type="PROSITE-ProRule" id="PRU00042"/>
    </source>
</evidence>
<keyword evidence="1" id="KW-0479">Metal-binding</keyword>
<accession>A0A9P6YVC5</accession>
<dbReference type="PROSITE" id="PS50157">
    <property type="entry name" value="ZINC_FINGER_C2H2_2"/>
    <property type="match status" value="1"/>
</dbReference>
<protein>
    <recommendedName>
        <fullName evidence="2">C2H2-type domain-containing protein</fullName>
    </recommendedName>
</protein>
<dbReference type="Proteomes" id="UP000740926">
    <property type="component" value="Unassembled WGS sequence"/>
</dbReference>
<dbReference type="SMART" id="SM00355">
    <property type="entry name" value="ZnF_C2H2"/>
    <property type="match status" value="2"/>
</dbReference>
<dbReference type="PROSITE" id="PS00028">
    <property type="entry name" value="ZINC_FINGER_C2H2_1"/>
    <property type="match status" value="1"/>
</dbReference>
<evidence type="ECO:0000313" key="4">
    <source>
        <dbReference type="Proteomes" id="UP000740926"/>
    </source>
</evidence>
<sequence length="462" mass="52700">MVTLLKRVCPYCDDPESFQENRNTVKHVLSEHKKFLTPRPKAMQNEPGDKPLNQKNQELYPKAPVKLACPGCNESFNDKTALKNHVDLLHIVFTERNQTSACPEDWIISGVNVSKRFQQFRDHCLRNGSDCLDIDRYFNQLLAMSCIFVVQERNMYSSVPEQFFSAALLHDIHKQLVKELEIEKVVDPELTATIKKILKDKRLSASVTNHLNQDFRSDKVNKLKARLALLNLADQQEEDPERNVVLAVESLLPAMKDVDLRQISEMHLSATYVYPLVQCLLANDAETVAHCSNTMMEKNSENDKRPDCIADVYHRYNFSHSSSFGEIKIDNAPDTHKVLDFYRLAIFGKGAIEKHSLSGIVTFQVIGTSVTFYYMTLRGGFFIKMEIASIEIPTAKRDIVSISSYLDELFTIICLHKAVKKTDNVVPQTPTLPFVYLQTKRRTLPTKRKLSLGSIASSSKRR</sequence>
<keyword evidence="1" id="KW-0862">Zinc</keyword>
<dbReference type="AlphaFoldDB" id="A0A9P6YVC5"/>
<dbReference type="InterPro" id="IPR013087">
    <property type="entry name" value="Znf_C2H2_type"/>
</dbReference>
<evidence type="ECO:0000313" key="3">
    <source>
        <dbReference type="EMBL" id="KAG1565301.1"/>
    </source>
</evidence>
<organism evidence="3 4">
    <name type="scientific">Rhizopus delemar</name>
    <dbReference type="NCBI Taxonomy" id="936053"/>
    <lineage>
        <taxon>Eukaryota</taxon>
        <taxon>Fungi</taxon>
        <taxon>Fungi incertae sedis</taxon>
        <taxon>Mucoromycota</taxon>
        <taxon>Mucoromycotina</taxon>
        <taxon>Mucoromycetes</taxon>
        <taxon>Mucorales</taxon>
        <taxon>Mucorineae</taxon>
        <taxon>Rhizopodaceae</taxon>
        <taxon>Rhizopus</taxon>
    </lineage>
</organism>
<proteinExistence type="predicted"/>
<reference evidence="3 4" key="1">
    <citation type="journal article" date="2020" name="Microb. Genom.">
        <title>Genetic diversity of clinical and environmental Mucorales isolates obtained from an investigation of mucormycosis cases among solid organ transplant recipients.</title>
        <authorList>
            <person name="Nguyen M.H."/>
            <person name="Kaul D."/>
            <person name="Muto C."/>
            <person name="Cheng S.J."/>
            <person name="Richter R.A."/>
            <person name="Bruno V.M."/>
            <person name="Liu G."/>
            <person name="Beyhan S."/>
            <person name="Sundermann A.J."/>
            <person name="Mounaud S."/>
            <person name="Pasculle A.W."/>
            <person name="Nierman W.C."/>
            <person name="Driscoll E."/>
            <person name="Cumbie R."/>
            <person name="Clancy C.J."/>
            <person name="Dupont C.L."/>
        </authorList>
    </citation>
    <scope>NUCLEOTIDE SEQUENCE [LARGE SCALE GENOMIC DNA]</scope>
    <source>
        <strain evidence="3 4">GL24</strain>
    </source>
</reference>
<evidence type="ECO:0000259" key="2">
    <source>
        <dbReference type="PROSITE" id="PS50157"/>
    </source>
</evidence>
<keyword evidence="1" id="KW-0863">Zinc-finger</keyword>
<name>A0A9P6YVC5_9FUNG</name>
<feature type="domain" description="C2H2-type" evidence="2">
    <location>
        <begin position="67"/>
        <end position="90"/>
    </location>
</feature>
<dbReference type="GO" id="GO:0008270">
    <property type="term" value="F:zinc ion binding"/>
    <property type="evidence" value="ECO:0007669"/>
    <property type="project" value="UniProtKB-KW"/>
</dbReference>
<dbReference type="EMBL" id="JAANIU010002178">
    <property type="protein sequence ID" value="KAG1565301.1"/>
    <property type="molecule type" value="Genomic_DNA"/>
</dbReference>